<organism evidence="1 2">
    <name type="scientific">Merluccius polli</name>
    <name type="common">Benguela hake</name>
    <name type="synonym">Merluccius cadenati</name>
    <dbReference type="NCBI Taxonomy" id="89951"/>
    <lineage>
        <taxon>Eukaryota</taxon>
        <taxon>Metazoa</taxon>
        <taxon>Chordata</taxon>
        <taxon>Craniata</taxon>
        <taxon>Vertebrata</taxon>
        <taxon>Euteleostomi</taxon>
        <taxon>Actinopterygii</taxon>
        <taxon>Neopterygii</taxon>
        <taxon>Teleostei</taxon>
        <taxon>Neoteleostei</taxon>
        <taxon>Acanthomorphata</taxon>
        <taxon>Zeiogadaria</taxon>
        <taxon>Gadariae</taxon>
        <taxon>Gadiformes</taxon>
        <taxon>Gadoidei</taxon>
        <taxon>Merlucciidae</taxon>
        <taxon>Merluccius</taxon>
    </lineage>
</organism>
<gene>
    <name evidence="1" type="ORF">N1851_003772</name>
</gene>
<evidence type="ECO:0000313" key="2">
    <source>
        <dbReference type="Proteomes" id="UP001174136"/>
    </source>
</evidence>
<keyword evidence="2" id="KW-1185">Reference proteome</keyword>
<reference evidence="1" key="1">
    <citation type="journal article" date="2023" name="Front. Mar. Sci.">
        <title>A new Merluccius polli reference genome to investigate the effects of global change in West African waters.</title>
        <authorList>
            <person name="Mateo J.L."/>
            <person name="Blanco-Fernandez C."/>
            <person name="Garcia-Vazquez E."/>
            <person name="Machado-Schiaffino G."/>
        </authorList>
    </citation>
    <scope>NUCLEOTIDE SEQUENCE</scope>
    <source>
        <strain evidence="1">C29</strain>
        <tissue evidence="1">Fin</tissue>
    </source>
</reference>
<comment type="caution">
    <text evidence="1">The sequence shown here is derived from an EMBL/GenBank/DDBJ whole genome shotgun (WGS) entry which is preliminary data.</text>
</comment>
<accession>A0AA47N821</accession>
<dbReference type="PANTHER" id="PTHR47331">
    <property type="entry name" value="PHD-TYPE DOMAIN-CONTAINING PROTEIN"/>
    <property type="match status" value="1"/>
</dbReference>
<dbReference type="PANTHER" id="PTHR47331:SF5">
    <property type="entry name" value="RIBONUCLEASE H"/>
    <property type="match status" value="1"/>
</dbReference>
<protein>
    <submittedName>
        <fullName evidence="1">Uncharacterized protein</fullName>
    </submittedName>
</protein>
<dbReference type="Pfam" id="PF05380">
    <property type="entry name" value="Peptidase_A17"/>
    <property type="match status" value="1"/>
</dbReference>
<dbReference type="Proteomes" id="UP001174136">
    <property type="component" value="Unassembled WGS sequence"/>
</dbReference>
<sequence length="266" mass="29545">MELSFDELPLERALGIQWDVESDHFRLSVSLKDQPATCRGILSTVASLYDPLGFVAPIILQEMCRRGTGWDDPLPDELRPKWEKWRDDLAQLDNVTITRTYSPAGFGKVSKTQLHHFSDASLKGYGQCSYLRLKNEEGDVHCALVVGKSRVSPSKVTTVPRLELTAAVVSVKMSNMLKEEFGSADTEDVFWTDSKKIHLSSAPQQWRYVPTNENPADHASRGLTPSELLSSTCHPAPGHFHIGLTVTTMDRNNGALQQHTLATSVT</sequence>
<dbReference type="InterPro" id="IPR008042">
    <property type="entry name" value="Retrotrans_Pao"/>
</dbReference>
<evidence type="ECO:0000313" key="1">
    <source>
        <dbReference type="EMBL" id="KAK0154148.1"/>
    </source>
</evidence>
<dbReference type="EMBL" id="JAOPHQ010000581">
    <property type="protein sequence ID" value="KAK0154148.1"/>
    <property type="molecule type" value="Genomic_DNA"/>
</dbReference>
<proteinExistence type="predicted"/>
<name>A0AA47N821_MERPO</name>
<dbReference type="AlphaFoldDB" id="A0AA47N821"/>